<accession>A0ABD2JHR6</accession>
<feature type="region of interest" description="Disordered" evidence="1">
    <location>
        <begin position="106"/>
        <end position="150"/>
    </location>
</feature>
<comment type="caution">
    <text evidence="2">The sequence shown here is derived from an EMBL/GenBank/DDBJ whole genome shotgun (WGS) entry which is preliminary data.</text>
</comment>
<evidence type="ECO:0000313" key="2">
    <source>
        <dbReference type="EMBL" id="KAL3090137.1"/>
    </source>
</evidence>
<gene>
    <name evidence="2" type="ORF">niasHS_006589</name>
</gene>
<feature type="compositionally biased region" description="Basic and acidic residues" evidence="1">
    <location>
        <begin position="252"/>
        <end position="302"/>
    </location>
</feature>
<feature type="compositionally biased region" description="Low complexity" evidence="1">
    <location>
        <begin position="106"/>
        <end position="127"/>
    </location>
</feature>
<dbReference type="PANTHER" id="PTHR22084:SF4">
    <property type="entry name" value="BZIP DOMAIN-CONTAINING PROTEIN"/>
    <property type="match status" value="1"/>
</dbReference>
<organism evidence="2 3">
    <name type="scientific">Heterodera schachtii</name>
    <name type="common">Sugarbeet cyst nematode worm</name>
    <name type="synonym">Tylenchus schachtii</name>
    <dbReference type="NCBI Taxonomy" id="97005"/>
    <lineage>
        <taxon>Eukaryota</taxon>
        <taxon>Metazoa</taxon>
        <taxon>Ecdysozoa</taxon>
        <taxon>Nematoda</taxon>
        <taxon>Chromadorea</taxon>
        <taxon>Rhabditida</taxon>
        <taxon>Tylenchina</taxon>
        <taxon>Tylenchomorpha</taxon>
        <taxon>Tylenchoidea</taxon>
        <taxon>Heteroderidae</taxon>
        <taxon>Heteroderinae</taxon>
        <taxon>Heterodera</taxon>
    </lineage>
</organism>
<dbReference type="Proteomes" id="UP001620645">
    <property type="component" value="Unassembled WGS sequence"/>
</dbReference>
<feature type="compositionally biased region" description="Low complexity" evidence="1">
    <location>
        <begin position="530"/>
        <end position="542"/>
    </location>
</feature>
<proteinExistence type="predicted"/>
<evidence type="ECO:0000313" key="3">
    <source>
        <dbReference type="Proteomes" id="UP001620645"/>
    </source>
</evidence>
<keyword evidence="3" id="KW-1185">Reference proteome</keyword>
<sequence length="557" mass="64421">MEQQNITYYPTEIVHGQTNGDSQEQFHREHVFHSDANVNFHATNDTNFGGGGGRRAAFRPSQLQQRQQHIVVQQGPTSIPQRVSTTNIPASTAGQQTVHVQLVPHNQQGNSPIPGQQQQQRQQIVVQHAPTSMPQRISTTSIPTSTASGQQTVHLQLVPQQGNSPIPGQQQQQQQQQHIIISAQPVQTTNTTTESADGNPIAAFMEYFVEQQQQPTCSTNTLPNVQTIQQYGSPVLDSKFTLKNKLLSGMDKSSEKAEREAVKRARQAEAARQRYHKLTPEQKKELNLKRTEAQKRKKQREKEVAELESILRASNDIVDDPEVLEQLREKRMRAKWAEAARTRYHRSVTKRMSEDERRSHNLRRRMKQAKTEESTKEIVVGTDDETQRRLKEQNAKKAESARQRYHRMSTEEKKLYNQRRTEAFRRRRMEEEALLAMPIGRINGEALDRAQQIVIRNAKRAEAARLRYQRMTPEQRRAYNQKRYMPKRKRDVDMMMSMDSPLGIDKTDKMEREEDEFDALSSLERDVQRRTQQAQQTLRQRQWVVQQQTPSATTGHH</sequence>
<name>A0ABD2JHR6_HETSC</name>
<feature type="compositionally biased region" description="Low complexity" evidence="1">
    <location>
        <begin position="137"/>
        <end position="148"/>
    </location>
</feature>
<feature type="region of interest" description="Disordered" evidence="1">
    <location>
        <begin position="250"/>
        <end position="302"/>
    </location>
</feature>
<feature type="region of interest" description="Disordered" evidence="1">
    <location>
        <begin position="502"/>
        <end position="557"/>
    </location>
</feature>
<dbReference type="AlphaFoldDB" id="A0ABD2JHR6"/>
<feature type="compositionally biased region" description="Polar residues" evidence="1">
    <location>
        <begin position="543"/>
        <end position="557"/>
    </location>
</feature>
<protein>
    <submittedName>
        <fullName evidence="2">Uncharacterized protein</fullName>
    </submittedName>
</protein>
<feature type="region of interest" description="Disordered" evidence="1">
    <location>
        <begin position="347"/>
        <end position="407"/>
    </location>
</feature>
<evidence type="ECO:0000256" key="1">
    <source>
        <dbReference type="SAM" id="MobiDB-lite"/>
    </source>
</evidence>
<dbReference type="PANTHER" id="PTHR22084">
    <property type="entry name" value="GEX INTERACTING PROTEIN PROTEIN 4"/>
    <property type="match status" value="1"/>
</dbReference>
<feature type="compositionally biased region" description="Basic and acidic residues" evidence="1">
    <location>
        <begin position="385"/>
        <end position="407"/>
    </location>
</feature>
<dbReference type="EMBL" id="JBICCN010000143">
    <property type="protein sequence ID" value="KAL3090137.1"/>
    <property type="molecule type" value="Genomic_DNA"/>
</dbReference>
<reference evidence="2 3" key="1">
    <citation type="submission" date="2024-10" db="EMBL/GenBank/DDBJ databases">
        <authorList>
            <person name="Kim D."/>
        </authorList>
    </citation>
    <scope>NUCLEOTIDE SEQUENCE [LARGE SCALE GENOMIC DNA]</scope>
    <source>
        <strain evidence="2">Taebaek</strain>
    </source>
</reference>